<gene>
    <name evidence="1" type="ORF">I7I51_05862</name>
</gene>
<reference evidence="1" key="1">
    <citation type="submission" date="2021-01" db="EMBL/GenBank/DDBJ databases">
        <title>Chromosome-level genome assembly of a human fungal pathogen reveals clustering of transcriptionally co-regulated genes.</title>
        <authorList>
            <person name="Voorhies M."/>
            <person name="Cohen S."/>
            <person name="Shea T.P."/>
            <person name="Petrus S."/>
            <person name="Munoz J.F."/>
            <person name="Poplawski S."/>
            <person name="Goldman W.E."/>
            <person name="Michael T."/>
            <person name="Cuomo C.A."/>
            <person name="Sil A."/>
            <person name="Beyhan S."/>
        </authorList>
    </citation>
    <scope>NUCLEOTIDE SEQUENCE</scope>
    <source>
        <strain evidence="1">WU24</strain>
    </source>
</reference>
<dbReference type="OrthoDB" id="10624340at2759"/>
<dbReference type="EMBL" id="CP069110">
    <property type="protein sequence ID" value="QSS61054.1"/>
    <property type="molecule type" value="Genomic_DNA"/>
</dbReference>
<name>A0A8A1M8W0_AJECA</name>
<dbReference type="VEuPathDB" id="FungiDB:I7I51_05862"/>
<evidence type="ECO:0000313" key="1">
    <source>
        <dbReference type="EMBL" id="QSS61054.1"/>
    </source>
</evidence>
<organism evidence="1 2">
    <name type="scientific">Ajellomyces capsulatus</name>
    <name type="common">Darling's disease fungus</name>
    <name type="synonym">Histoplasma capsulatum</name>
    <dbReference type="NCBI Taxonomy" id="5037"/>
    <lineage>
        <taxon>Eukaryota</taxon>
        <taxon>Fungi</taxon>
        <taxon>Dikarya</taxon>
        <taxon>Ascomycota</taxon>
        <taxon>Pezizomycotina</taxon>
        <taxon>Eurotiomycetes</taxon>
        <taxon>Eurotiomycetidae</taxon>
        <taxon>Onygenales</taxon>
        <taxon>Ajellomycetaceae</taxon>
        <taxon>Histoplasma</taxon>
    </lineage>
</organism>
<dbReference type="AlphaFoldDB" id="A0A8A1M8W0"/>
<dbReference type="Proteomes" id="UP000663671">
    <property type="component" value="Chromosome 4"/>
</dbReference>
<proteinExistence type="predicted"/>
<protein>
    <submittedName>
        <fullName evidence="1">Uncharacterized protein</fullName>
    </submittedName>
</protein>
<accession>A0A8A1M8W0</accession>
<evidence type="ECO:0000313" key="2">
    <source>
        <dbReference type="Proteomes" id="UP000663671"/>
    </source>
</evidence>
<sequence>MSVQPQQGGDGGAVRSISQNANSIGYWQLSPDCKKGSEWFDPLCFTGTILVSQKRMGGRLINTILAQHGIFWLDSIYIPRLINYSNRINSAGSSGLNSPKAGLSSHTLMSPFNNVCPPEVLICNRLQAAGQQQLLLDEPLRFDHHWACSCNGHVVGLFAALDPAQITTGDSIANCSTSKASTSSAASSRFPSTLSIMWTML</sequence>